<name>H3ZC40_9ALTE</name>
<accession>H3ZC40</accession>
<dbReference type="STRING" id="1129374.AJE_04550"/>
<dbReference type="SUPFAM" id="SSF117991">
    <property type="entry name" value="YbeD/HP0495-like"/>
    <property type="match status" value="1"/>
</dbReference>
<dbReference type="InterPro" id="IPR007454">
    <property type="entry name" value="UPF0250_YbeD-like"/>
</dbReference>
<dbReference type="Pfam" id="PF04359">
    <property type="entry name" value="DUF493"/>
    <property type="match status" value="1"/>
</dbReference>
<dbReference type="HAMAP" id="MF_00659">
    <property type="entry name" value="UPF0250"/>
    <property type="match status" value="1"/>
</dbReference>
<evidence type="ECO:0000256" key="2">
    <source>
        <dbReference type="HAMAP-Rule" id="MF_00659"/>
    </source>
</evidence>
<keyword evidence="4" id="KW-1185">Reference proteome</keyword>
<evidence type="ECO:0000313" key="3">
    <source>
        <dbReference type="EMBL" id="EHR41885.1"/>
    </source>
</evidence>
<evidence type="ECO:0000313" key="4">
    <source>
        <dbReference type="Proteomes" id="UP000012046"/>
    </source>
</evidence>
<dbReference type="EMBL" id="AHTH01000009">
    <property type="protein sequence ID" value="EHR41885.1"/>
    <property type="molecule type" value="Genomic_DNA"/>
</dbReference>
<comment type="caution">
    <text evidence="3">The sequence shown here is derived from an EMBL/GenBank/DDBJ whole genome shotgun (WGS) entry which is preliminary data.</text>
</comment>
<dbReference type="GO" id="GO:0005829">
    <property type="term" value="C:cytosol"/>
    <property type="evidence" value="ECO:0007669"/>
    <property type="project" value="TreeGrafter"/>
</dbReference>
<dbReference type="Gene3D" id="3.30.70.260">
    <property type="match status" value="1"/>
</dbReference>
<evidence type="ECO:0000256" key="1">
    <source>
        <dbReference type="ARBA" id="ARBA00008460"/>
    </source>
</evidence>
<proteinExistence type="inferred from homology"/>
<dbReference type="RefSeq" id="WP_008608722.1">
    <property type="nucleotide sequence ID" value="NZ_AHTH01000009.1"/>
</dbReference>
<sequence>MVTEVKNTRFDEFLEFPCQFNFKVLGLADARLVDEVMMVIRQHADAADYSPSVKPSGKGNYHSVTVQVTVTSKSHIELLYTELGKIELVRYVL</sequence>
<comment type="similarity">
    <text evidence="1 2">Belongs to the UPF0250 family.</text>
</comment>
<dbReference type="NCBIfam" id="NF003447">
    <property type="entry name" value="PRK04998.1"/>
    <property type="match status" value="1"/>
</dbReference>
<dbReference type="Proteomes" id="UP000012046">
    <property type="component" value="Unassembled WGS sequence"/>
</dbReference>
<dbReference type="InterPro" id="IPR027471">
    <property type="entry name" value="YbeD-like_sf"/>
</dbReference>
<protein>
    <recommendedName>
        <fullName evidence="2">UPF0250 protein AJE_04550</fullName>
    </recommendedName>
</protein>
<organism evidence="3 4">
    <name type="scientific">Alishewanella jeotgali KCTC 22429</name>
    <dbReference type="NCBI Taxonomy" id="1129374"/>
    <lineage>
        <taxon>Bacteria</taxon>
        <taxon>Pseudomonadati</taxon>
        <taxon>Pseudomonadota</taxon>
        <taxon>Gammaproteobacteria</taxon>
        <taxon>Alteromonadales</taxon>
        <taxon>Alteromonadaceae</taxon>
        <taxon>Alishewanella</taxon>
    </lineage>
</organism>
<reference evidence="3 4" key="1">
    <citation type="journal article" date="2012" name="J. Bacteriol.">
        <title>Genome Sequence of Extracellular-Protease-Producing Alishewanella jeotgali Isolated from Traditional Korean Fermented Seafood.</title>
        <authorList>
            <person name="Jung J."/>
            <person name="Chun J."/>
            <person name="Park W."/>
        </authorList>
    </citation>
    <scope>NUCLEOTIDE SEQUENCE [LARGE SCALE GENOMIC DNA]</scope>
    <source>
        <strain evidence="3 4">KCTC 22429</strain>
    </source>
</reference>
<dbReference type="PATRIC" id="fig|1129374.4.peg.913"/>
<gene>
    <name evidence="3" type="ORF">AJE_04550</name>
</gene>
<dbReference type="PANTHER" id="PTHR38036:SF1">
    <property type="entry name" value="UPF0250 PROTEIN YBED"/>
    <property type="match status" value="1"/>
</dbReference>
<dbReference type="AlphaFoldDB" id="H3ZC40"/>
<dbReference type="PANTHER" id="PTHR38036">
    <property type="entry name" value="UPF0250 PROTEIN YBED"/>
    <property type="match status" value="1"/>
</dbReference>
<dbReference type="eggNOG" id="COG2921">
    <property type="taxonomic scope" value="Bacteria"/>
</dbReference>